<dbReference type="AlphaFoldDB" id="A0A1H7GMZ9"/>
<proteinExistence type="predicted"/>
<comment type="cofactor">
    <cofactor evidence="1">
        <name>Zn(2+)</name>
        <dbReference type="ChEBI" id="CHEBI:29105"/>
    </cofactor>
</comment>
<dbReference type="Proteomes" id="UP000185766">
    <property type="component" value="Unassembled WGS sequence"/>
</dbReference>
<evidence type="ECO:0000256" key="2">
    <source>
        <dbReference type="ARBA" id="ARBA00022723"/>
    </source>
</evidence>
<gene>
    <name evidence="6" type="ORF">SAMN05216214_102132</name>
</gene>
<evidence type="ECO:0000313" key="7">
    <source>
        <dbReference type="Proteomes" id="UP000185766"/>
    </source>
</evidence>
<keyword evidence="7" id="KW-1185">Reference proteome</keyword>
<organism evidence="6 7">
    <name type="scientific">Atopomonas hussainii</name>
    <dbReference type="NCBI Taxonomy" id="1429083"/>
    <lineage>
        <taxon>Bacteria</taxon>
        <taxon>Pseudomonadati</taxon>
        <taxon>Pseudomonadota</taxon>
        <taxon>Gammaproteobacteria</taxon>
        <taxon>Pseudomonadales</taxon>
        <taxon>Pseudomonadaceae</taxon>
        <taxon>Atopomonas</taxon>
    </lineage>
</organism>
<feature type="domain" description="Succinylglutamate desuccinylase/Aspartoacylase catalytic" evidence="5">
    <location>
        <begin position="31"/>
        <end position="266"/>
    </location>
</feature>
<dbReference type="Gene3D" id="3.40.630.10">
    <property type="entry name" value="Zn peptidases"/>
    <property type="match status" value="1"/>
</dbReference>
<evidence type="ECO:0000313" key="6">
    <source>
        <dbReference type="EMBL" id="SEK39471.1"/>
    </source>
</evidence>
<dbReference type="GO" id="GO:0046872">
    <property type="term" value="F:metal ion binding"/>
    <property type="evidence" value="ECO:0007669"/>
    <property type="project" value="UniProtKB-KW"/>
</dbReference>
<evidence type="ECO:0000259" key="5">
    <source>
        <dbReference type="Pfam" id="PF24827"/>
    </source>
</evidence>
<dbReference type="GO" id="GO:0016788">
    <property type="term" value="F:hydrolase activity, acting on ester bonds"/>
    <property type="evidence" value="ECO:0007669"/>
    <property type="project" value="InterPro"/>
</dbReference>
<dbReference type="SUPFAM" id="SSF53187">
    <property type="entry name" value="Zn-dependent exopeptidases"/>
    <property type="match status" value="1"/>
</dbReference>
<keyword evidence="4" id="KW-0862">Zinc</keyword>
<evidence type="ECO:0000256" key="4">
    <source>
        <dbReference type="ARBA" id="ARBA00022833"/>
    </source>
</evidence>
<dbReference type="CDD" id="cd06250">
    <property type="entry name" value="M14_PaAOTO_like"/>
    <property type="match status" value="1"/>
</dbReference>
<dbReference type="InterPro" id="IPR055438">
    <property type="entry name" value="AstE_AspA_cat"/>
</dbReference>
<dbReference type="PANTHER" id="PTHR37326:SF1">
    <property type="entry name" value="BLL3975 PROTEIN"/>
    <property type="match status" value="1"/>
</dbReference>
<accession>A0A1H7GMZ9</accession>
<evidence type="ECO:0000256" key="3">
    <source>
        <dbReference type="ARBA" id="ARBA00022801"/>
    </source>
</evidence>
<dbReference type="InterPro" id="IPR053138">
    <property type="entry name" value="N-alpha-Ac-DABA_deacetylase"/>
</dbReference>
<dbReference type="RefSeq" id="WP_074864641.1">
    <property type="nucleotide sequence ID" value="NZ_FOAS01000002.1"/>
</dbReference>
<sequence>MQRIDHPLPWGSLGTKRTLSVFRFGDAAAPRKAYIQASLHADELPGMRVAWALKKRLQVLEAAGQISGCIELVPVANPIGLAQAVYAQQQGRFELGSGSNFNRDFADLAALVAERLEGQLSDEAAANVALIRQAMRDALATLPPAGSELEGLRRLLLSHACDADVVLDLHCDFESILLLYTLPQLWPQIEPLAQRLGAGMTLLAEDSGGFSFDEACSLPWARLAARFAEQPIPLACAAATLELRGMLDTDAEQAAADAEAILAYLAEQGLLTGQWPARAQDAAPACPFAGADYLLAPHAGVVSFLKPLGAWVKQGEAVFEVVDPITDRVSVVTSRTDGVLYARERLRYALPGLWLAKVAGEKTLRHGRLLSD</sequence>
<keyword evidence="2" id="KW-0479">Metal-binding</keyword>
<dbReference type="EMBL" id="FOAS01000002">
    <property type="protein sequence ID" value="SEK39471.1"/>
    <property type="molecule type" value="Genomic_DNA"/>
</dbReference>
<dbReference type="Pfam" id="PF24827">
    <property type="entry name" value="AstE_AspA_cat"/>
    <property type="match status" value="1"/>
</dbReference>
<evidence type="ECO:0000256" key="1">
    <source>
        <dbReference type="ARBA" id="ARBA00001947"/>
    </source>
</evidence>
<protein>
    <recommendedName>
        <fullName evidence="5">Succinylglutamate desuccinylase/Aspartoacylase catalytic domain-containing protein</fullName>
    </recommendedName>
</protein>
<dbReference type="PANTHER" id="PTHR37326">
    <property type="entry name" value="BLL3975 PROTEIN"/>
    <property type="match status" value="1"/>
</dbReference>
<name>A0A1H7GMZ9_9GAMM</name>
<dbReference type="STRING" id="1429083.GCA_001885685_02898"/>
<reference evidence="6 7" key="1">
    <citation type="submission" date="2016-10" db="EMBL/GenBank/DDBJ databases">
        <authorList>
            <person name="de Groot N.N."/>
        </authorList>
    </citation>
    <scope>NUCLEOTIDE SEQUENCE [LARGE SCALE GENOMIC DNA]</scope>
    <source>
        <strain evidence="6 7">JCM 19513</strain>
    </source>
</reference>
<keyword evidence="3" id="KW-0378">Hydrolase</keyword>